<dbReference type="HAMAP" id="MF_00048">
    <property type="entry name" value="UPF0102"/>
    <property type="match status" value="1"/>
</dbReference>
<evidence type="ECO:0000313" key="3">
    <source>
        <dbReference type="EMBL" id="SJL82120.1"/>
    </source>
</evidence>
<dbReference type="Gene3D" id="3.40.1350.10">
    <property type="match status" value="1"/>
</dbReference>
<keyword evidence="4" id="KW-1185">Reference proteome</keyword>
<dbReference type="SUPFAM" id="SSF52980">
    <property type="entry name" value="Restriction endonuclease-like"/>
    <property type="match status" value="1"/>
</dbReference>
<name>A0A1R4AZN0_9VIBR</name>
<reference evidence="3 4" key="1">
    <citation type="submission" date="2017-02" db="EMBL/GenBank/DDBJ databases">
        <authorList>
            <person name="Peterson S.W."/>
        </authorList>
    </citation>
    <scope>NUCLEOTIDE SEQUENCE [LARGE SCALE GENOMIC DNA]</scope>
    <source>
        <strain evidence="3 4">CECT 9027</strain>
    </source>
</reference>
<dbReference type="CDD" id="cd20736">
    <property type="entry name" value="PoNe_Nuclease"/>
    <property type="match status" value="1"/>
</dbReference>
<dbReference type="AlphaFoldDB" id="A0A1R4AZN0"/>
<proteinExistence type="inferred from homology"/>
<dbReference type="PANTHER" id="PTHR34039">
    <property type="entry name" value="UPF0102 PROTEIN YRAN"/>
    <property type="match status" value="1"/>
</dbReference>
<evidence type="ECO:0000256" key="2">
    <source>
        <dbReference type="HAMAP-Rule" id="MF_00048"/>
    </source>
</evidence>
<dbReference type="InterPro" id="IPR011856">
    <property type="entry name" value="tRNA_endonuc-like_dom_sf"/>
</dbReference>
<evidence type="ECO:0000313" key="4">
    <source>
        <dbReference type="Proteomes" id="UP000189475"/>
    </source>
</evidence>
<protein>
    <recommendedName>
        <fullName evidence="2">UPF0102 protein VPAL9027_00028</fullName>
    </recommendedName>
</protein>
<comment type="similarity">
    <text evidence="1 2">Belongs to the UPF0102 family.</text>
</comment>
<dbReference type="NCBIfam" id="TIGR00252">
    <property type="entry name" value="YraN family protein"/>
    <property type="match status" value="1"/>
</dbReference>
<accession>A0A1R4AZN0</accession>
<dbReference type="EMBL" id="FUFT01000001">
    <property type="protein sequence ID" value="SJL82120.1"/>
    <property type="molecule type" value="Genomic_DNA"/>
</dbReference>
<dbReference type="RefSeq" id="WP_077311133.1">
    <property type="nucleotide sequence ID" value="NZ_AP024887.1"/>
</dbReference>
<dbReference type="InterPro" id="IPR003509">
    <property type="entry name" value="UPF0102_YraN-like"/>
</dbReference>
<sequence length="122" mass="14269">MFSSNRRKTGEHYEQLAAEYLGRQGLILIEKNFSIRGGELDLIMNDNGTLVFVEVKYRKNQQHGHAAEMVTRTKQRFLIRTANVWMKHQHLNIHTTDFRFDIVAIHNSGHHIEWIKNAITEG</sequence>
<dbReference type="Proteomes" id="UP000189475">
    <property type="component" value="Unassembled WGS sequence"/>
</dbReference>
<organism evidence="3 4">
    <name type="scientific">Vibrio palustris</name>
    <dbReference type="NCBI Taxonomy" id="1918946"/>
    <lineage>
        <taxon>Bacteria</taxon>
        <taxon>Pseudomonadati</taxon>
        <taxon>Pseudomonadota</taxon>
        <taxon>Gammaproteobacteria</taxon>
        <taxon>Vibrionales</taxon>
        <taxon>Vibrionaceae</taxon>
        <taxon>Vibrio</taxon>
    </lineage>
</organism>
<evidence type="ECO:0000256" key="1">
    <source>
        <dbReference type="ARBA" id="ARBA00006738"/>
    </source>
</evidence>
<dbReference type="NCBIfam" id="NF009150">
    <property type="entry name" value="PRK12497.1-3"/>
    <property type="match status" value="1"/>
</dbReference>
<dbReference type="InterPro" id="IPR011335">
    <property type="entry name" value="Restrct_endonuc-II-like"/>
</dbReference>
<dbReference type="OrthoDB" id="9794876at2"/>
<dbReference type="STRING" id="1918946.VPAL9027_00028"/>
<dbReference type="Pfam" id="PF02021">
    <property type="entry name" value="UPF0102"/>
    <property type="match status" value="1"/>
</dbReference>
<gene>
    <name evidence="3" type="ORF">VPAL9027_00028</name>
</gene>
<dbReference type="GO" id="GO:0003676">
    <property type="term" value="F:nucleic acid binding"/>
    <property type="evidence" value="ECO:0007669"/>
    <property type="project" value="InterPro"/>
</dbReference>
<dbReference type="PANTHER" id="PTHR34039:SF1">
    <property type="entry name" value="UPF0102 PROTEIN YRAN"/>
    <property type="match status" value="1"/>
</dbReference>